<dbReference type="InterPro" id="IPR051908">
    <property type="entry name" value="Ribosomal_N-acetyltransferase"/>
</dbReference>
<evidence type="ECO:0000313" key="3">
    <source>
        <dbReference type="EMBL" id="NUW33145.1"/>
    </source>
</evidence>
<dbReference type="GO" id="GO:1990189">
    <property type="term" value="F:protein N-terminal-serine acetyltransferase activity"/>
    <property type="evidence" value="ECO:0007669"/>
    <property type="project" value="TreeGrafter"/>
</dbReference>
<keyword evidence="3" id="KW-0808">Transferase</keyword>
<dbReference type="GO" id="GO:0008999">
    <property type="term" value="F:protein-N-terminal-alanine acetyltransferase activity"/>
    <property type="evidence" value="ECO:0007669"/>
    <property type="project" value="TreeGrafter"/>
</dbReference>
<dbReference type="PANTHER" id="PTHR43441:SF6">
    <property type="entry name" value="N-ACETYLTRANSFERASE DOMAIN-CONTAINING PROTEIN"/>
    <property type="match status" value="1"/>
</dbReference>
<feature type="domain" description="N-acetyltransferase" evidence="2">
    <location>
        <begin position="34"/>
        <end position="198"/>
    </location>
</feature>
<name>A0A7Y6I973_9ACTN</name>
<dbReference type="CDD" id="cd04301">
    <property type="entry name" value="NAT_SF"/>
    <property type="match status" value="1"/>
</dbReference>
<feature type="region of interest" description="Disordered" evidence="1">
    <location>
        <begin position="164"/>
        <end position="203"/>
    </location>
</feature>
<dbReference type="InterPro" id="IPR000182">
    <property type="entry name" value="GNAT_dom"/>
</dbReference>
<dbReference type="Gene3D" id="3.40.630.30">
    <property type="match status" value="1"/>
</dbReference>
<dbReference type="PROSITE" id="PS51186">
    <property type="entry name" value="GNAT"/>
    <property type="match status" value="1"/>
</dbReference>
<dbReference type="AlphaFoldDB" id="A0A7Y6I973"/>
<dbReference type="Proteomes" id="UP000586042">
    <property type="component" value="Unassembled WGS sequence"/>
</dbReference>
<evidence type="ECO:0000259" key="2">
    <source>
        <dbReference type="PROSITE" id="PS51186"/>
    </source>
</evidence>
<dbReference type="SUPFAM" id="SSF55729">
    <property type="entry name" value="Acyl-CoA N-acyltransferases (Nat)"/>
    <property type="match status" value="1"/>
</dbReference>
<comment type="caution">
    <text evidence="3">The sequence shown here is derived from an EMBL/GenBank/DDBJ whole genome shotgun (WGS) entry which is preliminary data.</text>
</comment>
<proteinExistence type="predicted"/>
<dbReference type="EMBL" id="JABWGN010000006">
    <property type="protein sequence ID" value="NUW33145.1"/>
    <property type="molecule type" value="Genomic_DNA"/>
</dbReference>
<dbReference type="RefSeq" id="WP_175590587.1">
    <property type="nucleotide sequence ID" value="NZ_JABWGN010000006.1"/>
</dbReference>
<accession>A0A7Y6I973</accession>
<dbReference type="GO" id="GO:0005737">
    <property type="term" value="C:cytoplasm"/>
    <property type="evidence" value="ECO:0007669"/>
    <property type="project" value="TreeGrafter"/>
</dbReference>
<keyword evidence="4" id="KW-1185">Reference proteome</keyword>
<dbReference type="InterPro" id="IPR016181">
    <property type="entry name" value="Acyl_CoA_acyltransferase"/>
</dbReference>
<feature type="region of interest" description="Disordered" evidence="1">
    <location>
        <begin position="1"/>
        <end position="26"/>
    </location>
</feature>
<evidence type="ECO:0000313" key="4">
    <source>
        <dbReference type="Proteomes" id="UP000586042"/>
    </source>
</evidence>
<protein>
    <submittedName>
        <fullName evidence="3">GNAT family N-acetyltransferase</fullName>
    </submittedName>
</protein>
<organism evidence="3 4">
    <name type="scientific">Nonomuraea montanisoli</name>
    <dbReference type="NCBI Taxonomy" id="2741721"/>
    <lineage>
        <taxon>Bacteria</taxon>
        <taxon>Bacillati</taxon>
        <taxon>Actinomycetota</taxon>
        <taxon>Actinomycetes</taxon>
        <taxon>Streptosporangiales</taxon>
        <taxon>Streptosporangiaceae</taxon>
        <taxon>Nonomuraea</taxon>
    </lineage>
</organism>
<gene>
    <name evidence="3" type="ORF">HTZ77_17150</name>
</gene>
<dbReference type="Pfam" id="PF13302">
    <property type="entry name" value="Acetyltransf_3"/>
    <property type="match status" value="1"/>
</dbReference>
<evidence type="ECO:0000256" key="1">
    <source>
        <dbReference type="SAM" id="MobiDB-lite"/>
    </source>
</evidence>
<sequence>MSSSTQSSSQPAASSGESPAPAAEPIPDLTTSRLILRPWTVAEVEAVVSGDRLAHWAADFPSEGDHVIAGLFAERPAWLGPYGHRQVVERDGGLVVGSIGLFWPPSDGELELGYGIVESRRGRGYATEAVQALTEFAYAAPGVKSVHATVEPSNPPSIRVLEKAGFQRCDDGPSPADESASPADENGEGGVVLRYQAPPPAAR</sequence>
<dbReference type="PANTHER" id="PTHR43441">
    <property type="entry name" value="RIBOSOMAL-PROTEIN-SERINE ACETYLTRANSFERASE"/>
    <property type="match status" value="1"/>
</dbReference>
<reference evidence="3 4" key="1">
    <citation type="submission" date="2020-06" db="EMBL/GenBank/DDBJ databases">
        <title>Nonomuraea sp. SMC257, a novel actinomycete isolated from soil.</title>
        <authorList>
            <person name="Chanama M."/>
        </authorList>
    </citation>
    <scope>NUCLEOTIDE SEQUENCE [LARGE SCALE GENOMIC DNA]</scope>
    <source>
        <strain evidence="3 4">SMC257</strain>
    </source>
</reference>